<evidence type="ECO:0000259" key="2">
    <source>
        <dbReference type="PROSITE" id="PS50975"/>
    </source>
</evidence>
<accession>A0ABT9DAH1</accession>
<dbReference type="PANTHER" id="PTHR23132:SF23">
    <property type="entry name" value="D-ALANINE--D-ALANINE LIGASE B"/>
    <property type="match status" value="1"/>
</dbReference>
<sequence>MPTDRDFVPVILGTGLGAYNLARSLHEAFGVHSVALGRHALRETAHSRIVSVRARPDFNDEQVIVSELRDLAAELAQTHPGAALLLLPTIEHYTNVVLEHRTELDEHYLVPLPDAATAARVMTKTDFYATCAALGVPHPQTRVVDGSLLDDAHLGEDLPFGYPAILKPSDTDLYPRLRFEGHQKVYLVEDAARLREIARRIYRAGYVGDLVIQEYLAGDESVMRVANTYSDRSGRVRFVSVGQVALSEYHPDLVGNNNAIVTVPDPVIEASVRTLLDGIGYHGFANVDVMLDRRTGLWKVLEVNLRPGATAFYTMAAGGVLARAAADELVLGRLVAPFSTTAERLWLNVPYAVARWFVPPSTRGVLRRAARSGRVHTLRYGPDLSLRRRLDIARIDLRHTLDYVRYSRHRLNH</sequence>
<proteinExistence type="predicted"/>
<keyword evidence="4" id="KW-1185">Reference proteome</keyword>
<evidence type="ECO:0000313" key="3">
    <source>
        <dbReference type="EMBL" id="MDO8107898.1"/>
    </source>
</evidence>
<evidence type="ECO:0000256" key="1">
    <source>
        <dbReference type="PROSITE-ProRule" id="PRU00409"/>
    </source>
</evidence>
<dbReference type="PROSITE" id="PS50975">
    <property type="entry name" value="ATP_GRASP"/>
    <property type="match status" value="1"/>
</dbReference>
<organism evidence="3 4">
    <name type="scientific">Actinotalea lenta</name>
    <dbReference type="NCBI Taxonomy" id="3064654"/>
    <lineage>
        <taxon>Bacteria</taxon>
        <taxon>Bacillati</taxon>
        <taxon>Actinomycetota</taxon>
        <taxon>Actinomycetes</taxon>
        <taxon>Micrococcales</taxon>
        <taxon>Cellulomonadaceae</taxon>
        <taxon>Actinotalea</taxon>
    </lineage>
</organism>
<gene>
    <name evidence="3" type="ORF">Q6348_11895</name>
</gene>
<name>A0ABT9DAH1_9CELL</name>
<protein>
    <recommendedName>
        <fullName evidence="2">ATP-grasp domain-containing protein</fullName>
    </recommendedName>
</protein>
<reference evidence="3 4" key="1">
    <citation type="submission" date="2023-07" db="EMBL/GenBank/DDBJ databases">
        <title>Description of novel actinomycetes strains, isolated from tidal flat sediment.</title>
        <authorList>
            <person name="Lu C."/>
        </authorList>
    </citation>
    <scope>NUCLEOTIDE SEQUENCE [LARGE SCALE GENOMIC DNA]</scope>
    <source>
        <strain evidence="3 4">SYSU T00b441</strain>
    </source>
</reference>
<dbReference type="InterPro" id="IPR011761">
    <property type="entry name" value="ATP-grasp"/>
</dbReference>
<keyword evidence="1" id="KW-0067">ATP-binding</keyword>
<keyword evidence="1" id="KW-0547">Nucleotide-binding</keyword>
<dbReference type="Gene3D" id="3.30.470.20">
    <property type="entry name" value="ATP-grasp fold, B domain"/>
    <property type="match status" value="1"/>
</dbReference>
<dbReference type="SUPFAM" id="SSF56059">
    <property type="entry name" value="Glutathione synthetase ATP-binding domain-like"/>
    <property type="match status" value="1"/>
</dbReference>
<dbReference type="EMBL" id="JAUQYP010000001">
    <property type="protein sequence ID" value="MDO8107898.1"/>
    <property type="molecule type" value="Genomic_DNA"/>
</dbReference>
<dbReference type="PANTHER" id="PTHR23132">
    <property type="entry name" value="D-ALANINE--D-ALANINE LIGASE"/>
    <property type="match status" value="1"/>
</dbReference>
<feature type="domain" description="ATP-grasp" evidence="2">
    <location>
        <begin position="128"/>
        <end position="330"/>
    </location>
</feature>
<dbReference type="Proteomes" id="UP001232536">
    <property type="component" value="Unassembled WGS sequence"/>
</dbReference>
<comment type="caution">
    <text evidence="3">The sequence shown here is derived from an EMBL/GenBank/DDBJ whole genome shotgun (WGS) entry which is preliminary data.</text>
</comment>
<dbReference type="RefSeq" id="WP_304601498.1">
    <property type="nucleotide sequence ID" value="NZ_JAUQYO010000001.1"/>
</dbReference>
<evidence type="ECO:0000313" key="4">
    <source>
        <dbReference type="Proteomes" id="UP001232536"/>
    </source>
</evidence>